<evidence type="ECO:0000313" key="3">
    <source>
        <dbReference type="Proteomes" id="UP000093476"/>
    </source>
</evidence>
<dbReference type="Pfam" id="PF15648">
    <property type="entry name" value="Tox-REase-5"/>
    <property type="match status" value="1"/>
</dbReference>
<accession>A0A1C0TYY2</accession>
<dbReference type="Proteomes" id="UP000093476">
    <property type="component" value="Unassembled WGS sequence"/>
</dbReference>
<dbReference type="InterPro" id="IPR028904">
    <property type="entry name" value="Tox-REase-5_dom"/>
</dbReference>
<dbReference type="RefSeq" id="WP_065824534.1">
    <property type="nucleotide sequence ID" value="NZ_CAWMQZ010000187.1"/>
</dbReference>
<dbReference type="AlphaFoldDB" id="A0A1C0TYY2"/>
<name>A0A1C0TYY2_9GAMM</name>
<comment type="caution">
    <text evidence="2">The sequence shown here is derived from an EMBL/GenBank/DDBJ whole genome shotgun (WGS) entry which is preliminary data.</text>
</comment>
<dbReference type="PATRIC" id="fig|286156.4.peg.4581"/>
<feature type="domain" description="Tox-REase-5" evidence="1">
    <location>
        <begin position="108"/>
        <end position="196"/>
    </location>
</feature>
<proteinExistence type="predicted"/>
<gene>
    <name evidence="2" type="ORF">Ppb6_03982</name>
</gene>
<protein>
    <recommendedName>
        <fullName evidence="1">Tox-REase-5 domain-containing protein</fullName>
    </recommendedName>
</protein>
<evidence type="ECO:0000259" key="1">
    <source>
        <dbReference type="Pfam" id="PF15648"/>
    </source>
</evidence>
<reference evidence="2 3" key="1">
    <citation type="submission" date="2015-12" db="EMBL/GenBank/DDBJ databases">
        <title>Genome comparisons provide insights into the role of secondary metabolites in the pathogenic phase of the Photorhabdus life cycle.</title>
        <authorList>
            <person name="Tobias N.J."/>
            <person name="Mishra B."/>
            <person name="Gupta D.K."/>
            <person name="Thines M."/>
            <person name="Stinear T.P."/>
            <person name="Bode H.B."/>
        </authorList>
    </citation>
    <scope>NUCLEOTIDE SEQUENCE [LARGE SCALE GENOMIC DNA]</scope>
    <source>
        <strain evidence="2 3">PB68.1</strain>
    </source>
</reference>
<organism evidence="2 3">
    <name type="scientific">Photorhabdus australis subsp. thailandensis</name>
    <dbReference type="NCBI Taxonomy" id="2805096"/>
    <lineage>
        <taxon>Bacteria</taxon>
        <taxon>Pseudomonadati</taxon>
        <taxon>Pseudomonadota</taxon>
        <taxon>Gammaproteobacteria</taxon>
        <taxon>Enterobacterales</taxon>
        <taxon>Morganellaceae</taxon>
        <taxon>Photorhabdus</taxon>
    </lineage>
</organism>
<keyword evidence="3" id="KW-1185">Reference proteome</keyword>
<evidence type="ECO:0000313" key="2">
    <source>
        <dbReference type="EMBL" id="OCQ50884.1"/>
    </source>
</evidence>
<sequence length="223" mass="24734">MPVMLAVYPLLTAAEYVVSACAGLLIGIGITDNPEQEILDDNAHASVVAGGRDIGNDVKLGEAKANERIARITKSGVLARSTEKCELCPANTSTPAREKRSFGNDINLQYQIYITGAKHGPGWIEEWDFATVSFDGFQRSACLLQETKGAYDQFFLDEANVKFFWSGTKNIMSQAKTQNSVVIATPPNNLSWYFMERLSFTFFSRLFMDKNLIISTYHIPLSV</sequence>
<dbReference type="EMBL" id="LOMY01000187">
    <property type="protein sequence ID" value="OCQ50884.1"/>
    <property type="molecule type" value="Genomic_DNA"/>
</dbReference>
<dbReference type="STRING" id="286156.Ppb6_03982"/>